<dbReference type="InterPro" id="IPR039315">
    <property type="entry name" value="CheW"/>
</dbReference>
<dbReference type="Pfam" id="PF01584">
    <property type="entry name" value="CheW"/>
    <property type="match status" value="3"/>
</dbReference>
<dbReference type="Gene3D" id="2.30.30.40">
    <property type="entry name" value="SH3 Domains"/>
    <property type="match status" value="2"/>
</dbReference>
<comment type="caution">
    <text evidence="2">The sequence shown here is derived from an EMBL/GenBank/DDBJ whole genome shotgun (WGS) entry which is preliminary data.</text>
</comment>
<evidence type="ECO:0000259" key="1">
    <source>
        <dbReference type="PROSITE" id="PS50851"/>
    </source>
</evidence>
<keyword evidence="3" id="KW-1185">Reference proteome</keyword>
<dbReference type="PANTHER" id="PTHR22617:SF23">
    <property type="entry name" value="CHEMOTAXIS PROTEIN CHEW"/>
    <property type="match status" value="1"/>
</dbReference>
<dbReference type="InterPro" id="IPR002545">
    <property type="entry name" value="CheW-lke_dom"/>
</dbReference>
<dbReference type="AlphaFoldDB" id="A0A7C9IFZ8"/>
<reference evidence="2 3" key="1">
    <citation type="submission" date="2019-12" db="EMBL/GenBank/DDBJ databases">
        <authorList>
            <person name="Lee S.D."/>
        </authorList>
    </citation>
    <scope>NUCLEOTIDE SEQUENCE [LARGE SCALE GENOMIC DNA]</scope>
    <source>
        <strain evidence="2 3">GH1-50</strain>
    </source>
</reference>
<dbReference type="PANTHER" id="PTHR22617">
    <property type="entry name" value="CHEMOTAXIS SENSOR HISTIDINE KINASE-RELATED"/>
    <property type="match status" value="1"/>
</dbReference>
<evidence type="ECO:0000313" key="3">
    <source>
        <dbReference type="Proteomes" id="UP000480350"/>
    </source>
</evidence>
<feature type="domain" description="CheW-like" evidence="1">
    <location>
        <begin position="1"/>
        <end position="128"/>
    </location>
</feature>
<dbReference type="Proteomes" id="UP000480350">
    <property type="component" value="Unassembled WGS sequence"/>
</dbReference>
<gene>
    <name evidence="2" type="ORF">GQ651_08725</name>
</gene>
<protein>
    <recommendedName>
        <fullName evidence="1">CheW-like domain-containing protein</fullName>
    </recommendedName>
</protein>
<dbReference type="Gene3D" id="2.40.50.180">
    <property type="entry name" value="CheA-289, Domain 4"/>
    <property type="match status" value="2"/>
</dbReference>
<dbReference type="GO" id="GO:0005829">
    <property type="term" value="C:cytosol"/>
    <property type="evidence" value="ECO:0007669"/>
    <property type="project" value="TreeGrafter"/>
</dbReference>
<dbReference type="PROSITE" id="PS50851">
    <property type="entry name" value="CHEW"/>
    <property type="match status" value="2"/>
</dbReference>
<name>A0A7C9IFZ8_9RHOB</name>
<proteinExistence type="predicted"/>
<sequence length="458" mass="48769">MPVNHLAEVCVVPELSNLMEPDKAILGAFNLRESLVPLLDIEALSDLPGRPRSIERAAVLKFKDRITAVAVDEIVSLSDADQIDTRFGMSGSGTAGHGDQRLFGGGFVLDGKVVNCLDVEKLFSNAQVPSVSFGRGTGPKVETASSTKYLIFTSGGAHFGVDAAHISATVPRKTVDSREIGGDGGLCMGFIDHHGWKVPVVNASRVLGLGDSDAPRETETVVLRFPGDKLLALSVDATERLSNVPLDRLKPSSPILTRHTLLPRVFVAETGAQVYVLDFEDFCRRPDIASIAALSTRSSTETESAPRKATDGSGIVREAVRYLIFDAGHKRAVPAAQISRILPMPTELTPPGDMPPSVKGVFPVGDRSVPLVVLHDGASEGLTESYVLLVSLGDHVVGFVAERICSIQTSQWRSSCDAVDRIGASEMVQVIDRGETMVLPVSDLLSVARSLSATAAKD</sequence>
<accession>A0A7C9IFZ8</accession>
<evidence type="ECO:0000313" key="2">
    <source>
        <dbReference type="EMBL" id="MXQ07928.1"/>
    </source>
</evidence>
<feature type="domain" description="CheW-like" evidence="1">
    <location>
        <begin position="146"/>
        <end position="288"/>
    </location>
</feature>
<dbReference type="GO" id="GO:0006935">
    <property type="term" value="P:chemotaxis"/>
    <property type="evidence" value="ECO:0007669"/>
    <property type="project" value="InterPro"/>
</dbReference>
<dbReference type="GO" id="GO:0007165">
    <property type="term" value="P:signal transduction"/>
    <property type="evidence" value="ECO:0007669"/>
    <property type="project" value="InterPro"/>
</dbReference>
<organism evidence="2 3">
    <name type="scientific">Kangsaoukella pontilimi</name>
    <dbReference type="NCBI Taxonomy" id="2691042"/>
    <lineage>
        <taxon>Bacteria</taxon>
        <taxon>Pseudomonadati</taxon>
        <taxon>Pseudomonadota</taxon>
        <taxon>Alphaproteobacteria</taxon>
        <taxon>Rhodobacterales</taxon>
        <taxon>Paracoccaceae</taxon>
        <taxon>Kangsaoukella</taxon>
    </lineage>
</organism>
<dbReference type="EMBL" id="WUPT01000001">
    <property type="protein sequence ID" value="MXQ07928.1"/>
    <property type="molecule type" value="Genomic_DNA"/>
</dbReference>
<dbReference type="SUPFAM" id="SSF50341">
    <property type="entry name" value="CheW-like"/>
    <property type="match status" value="3"/>
</dbReference>
<dbReference type="InterPro" id="IPR036061">
    <property type="entry name" value="CheW-like_dom_sf"/>
</dbReference>
<reference evidence="2 3" key="2">
    <citation type="submission" date="2020-03" db="EMBL/GenBank/DDBJ databases">
        <title>Kangsaoukella pontilimi gen. nov., sp. nov., a new member of the family Rhodobacteraceae isolated from a tidal mudflat.</title>
        <authorList>
            <person name="Kim I.S."/>
        </authorList>
    </citation>
    <scope>NUCLEOTIDE SEQUENCE [LARGE SCALE GENOMIC DNA]</scope>
    <source>
        <strain evidence="2 3">GH1-50</strain>
    </source>
</reference>